<keyword evidence="4" id="KW-0548">Nucleotidyltransferase</keyword>
<proteinExistence type="predicted"/>
<dbReference type="SMART" id="SM00267">
    <property type="entry name" value="GGDEF"/>
    <property type="match status" value="1"/>
</dbReference>
<dbReference type="CDD" id="cd01949">
    <property type="entry name" value="GGDEF"/>
    <property type="match status" value="1"/>
</dbReference>
<feature type="coiled-coil region" evidence="1">
    <location>
        <begin position="295"/>
        <end position="322"/>
    </location>
</feature>
<protein>
    <submittedName>
        <fullName evidence="4">GGDEF domain-containing protein</fullName>
        <ecNumber evidence="4">2.7.7.65</ecNumber>
    </submittedName>
</protein>
<dbReference type="NCBIfam" id="TIGR00254">
    <property type="entry name" value="GGDEF"/>
    <property type="match status" value="1"/>
</dbReference>
<dbReference type="PANTHER" id="PTHR45138:SF9">
    <property type="entry name" value="DIGUANYLATE CYCLASE DGCM-RELATED"/>
    <property type="match status" value="1"/>
</dbReference>
<gene>
    <name evidence="4" type="ORF">ACFPXP_17295</name>
</gene>
<feature type="transmembrane region" description="Helical" evidence="2">
    <location>
        <begin position="154"/>
        <end position="172"/>
    </location>
</feature>
<comment type="caution">
    <text evidence="4">The sequence shown here is derived from an EMBL/GenBank/DDBJ whole genome shotgun (WGS) entry which is preliminary data.</text>
</comment>
<feature type="transmembrane region" description="Helical" evidence="2">
    <location>
        <begin position="103"/>
        <end position="119"/>
    </location>
</feature>
<feature type="transmembrane region" description="Helical" evidence="2">
    <location>
        <begin position="21"/>
        <end position="39"/>
    </location>
</feature>
<dbReference type="EC" id="2.7.7.65" evidence="4"/>
<dbReference type="InterPro" id="IPR043128">
    <property type="entry name" value="Rev_trsase/Diguanyl_cyclase"/>
</dbReference>
<keyword evidence="2" id="KW-1133">Transmembrane helix</keyword>
<dbReference type="PROSITE" id="PS50887">
    <property type="entry name" value="GGDEF"/>
    <property type="match status" value="1"/>
</dbReference>
<dbReference type="InterPro" id="IPR029787">
    <property type="entry name" value="Nucleotide_cyclase"/>
</dbReference>
<dbReference type="PANTHER" id="PTHR45138">
    <property type="entry name" value="REGULATORY COMPONENTS OF SENSORY TRANSDUCTION SYSTEM"/>
    <property type="match status" value="1"/>
</dbReference>
<reference evidence="5" key="1">
    <citation type="journal article" date="2019" name="Int. J. Syst. Evol. Microbiol.">
        <title>The Global Catalogue of Microorganisms (GCM) 10K type strain sequencing project: providing services to taxonomists for standard genome sequencing and annotation.</title>
        <authorList>
            <consortium name="The Broad Institute Genomics Platform"/>
            <consortium name="The Broad Institute Genome Sequencing Center for Infectious Disease"/>
            <person name="Wu L."/>
            <person name="Ma J."/>
        </authorList>
    </citation>
    <scope>NUCLEOTIDE SEQUENCE [LARGE SCALE GENOMIC DNA]</scope>
    <source>
        <strain evidence="5">CCM 8749</strain>
    </source>
</reference>
<name>A0ABW1ISR0_9BACL</name>
<dbReference type="GO" id="GO:0052621">
    <property type="term" value="F:diguanylate cyclase activity"/>
    <property type="evidence" value="ECO:0007669"/>
    <property type="project" value="UniProtKB-EC"/>
</dbReference>
<feature type="domain" description="GGDEF" evidence="3">
    <location>
        <begin position="233"/>
        <end position="361"/>
    </location>
</feature>
<dbReference type="Pfam" id="PF00990">
    <property type="entry name" value="GGDEF"/>
    <property type="match status" value="1"/>
</dbReference>
<keyword evidence="2" id="KW-0812">Transmembrane</keyword>
<evidence type="ECO:0000313" key="5">
    <source>
        <dbReference type="Proteomes" id="UP001596250"/>
    </source>
</evidence>
<keyword evidence="4" id="KW-0808">Transferase</keyword>
<accession>A0ABW1ISR0</accession>
<dbReference type="SUPFAM" id="SSF55073">
    <property type="entry name" value="Nucleotide cyclase"/>
    <property type="match status" value="1"/>
</dbReference>
<sequence length="361" mass="41232">MFVRVERGESRHHLHRKVLNIYWTVLMISIVAMLIAWIIKLQTNADDIPQFLVTSVAIPTVVQLIVIIVIEIVHYYKIEWPWITILSGTLIASALMIANKTIHIQYIFLLSMLVSLFYFSFKQLYIAFVVNMAAFTAIYMMYSEVRESMSSFEISAFVFIMIGMLFILRSVIDRGKEILADHTRMVKKEQELLVKQVLMDRMLKVDALTNLYNHKTFHEYLDMLTEQSNRNSMPLQLAILDIDNFKSINDTFGHTAGDAILTKVAGVLSETFVQNEIAARYGGEEFAVIFPGVAATEAYMLLEQAREKIEQLEHEELDGRKVTVSIGLSMHQQGQSSAQLFTDADSLLYNAKRSGKNKTVI</sequence>
<organism evidence="4 5">
    <name type="scientific">Marinicrinis lubricantis</name>
    <dbReference type="NCBI Taxonomy" id="2086470"/>
    <lineage>
        <taxon>Bacteria</taxon>
        <taxon>Bacillati</taxon>
        <taxon>Bacillota</taxon>
        <taxon>Bacilli</taxon>
        <taxon>Bacillales</taxon>
        <taxon>Paenibacillaceae</taxon>
    </lineage>
</organism>
<evidence type="ECO:0000256" key="2">
    <source>
        <dbReference type="SAM" id="Phobius"/>
    </source>
</evidence>
<feature type="transmembrane region" description="Helical" evidence="2">
    <location>
        <begin position="51"/>
        <end position="73"/>
    </location>
</feature>
<keyword evidence="2" id="KW-0472">Membrane</keyword>
<dbReference type="RefSeq" id="WP_379895605.1">
    <property type="nucleotide sequence ID" value="NZ_CBCSCT010000020.1"/>
</dbReference>
<dbReference type="InterPro" id="IPR000160">
    <property type="entry name" value="GGDEF_dom"/>
</dbReference>
<dbReference type="EMBL" id="JBHSQV010000177">
    <property type="protein sequence ID" value="MFC5988159.1"/>
    <property type="molecule type" value="Genomic_DNA"/>
</dbReference>
<feature type="transmembrane region" description="Helical" evidence="2">
    <location>
        <begin position="124"/>
        <end position="142"/>
    </location>
</feature>
<dbReference type="Gene3D" id="3.30.70.270">
    <property type="match status" value="1"/>
</dbReference>
<evidence type="ECO:0000259" key="3">
    <source>
        <dbReference type="PROSITE" id="PS50887"/>
    </source>
</evidence>
<evidence type="ECO:0000256" key="1">
    <source>
        <dbReference type="SAM" id="Coils"/>
    </source>
</evidence>
<dbReference type="Proteomes" id="UP001596250">
    <property type="component" value="Unassembled WGS sequence"/>
</dbReference>
<keyword evidence="5" id="KW-1185">Reference proteome</keyword>
<dbReference type="InterPro" id="IPR050469">
    <property type="entry name" value="Diguanylate_Cyclase"/>
</dbReference>
<feature type="transmembrane region" description="Helical" evidence="2">
    <location>
        <begin position="80"/>
        <end position="97"/>
    </location>
</feature>
<evidence type="ECO:0000313" key="4">
    <source>
        <dbReference type="EMBL" id="MFC5988159.1"/>
    </source>
</evidence>
<keyword evidence="1" id="KW-0175">Coiled coil</keyword>